<dbReference type="AlphaFoldDB" id="A0AAV7UA96"/>
<organism evidence="2 3">
    <name type="scientific">Pleurodeles waltl</name>
    <name type="common">Iberian ribbed newt</name>
    <dbReference type="NCBI Taxonomy" id="8319"/>
    <lineage>
        <taxon>Eukaryota</taxon>
        <taxon>Metazoa</taxon>
        <taxon>Chordata</taxon>
        <taxon>Craniata</taxon>
        <taxon>Vertebrata</taxon>
        <taxon>Euteleostomi</taxon>
        <taxon>Amphibia</taxon>
        <taxon>Batrachia</taxon>
        <taxon>Caudata</taxon>
        <taxon>Salamandroidea</taxon>
        <taxon>Salamandridae</taxon>
        <taxon>Pleurodelinae</taxon>
        <taxon>Pleurodeles</taxon>
    </lineage>
</organism>
<proteinExistence type="predicted"/>
<feature type="compositionally biased region" description="Low complexity" evidence="1">
    <location>
        <begin position="46"/>
        <end position="58"/>
    </location>
</feature>
<keyword evidence="3" id="KW-1185">Reference proteome</keyword>
<dbReference type="EMBL" id="JANPWB010000005">
    <property type="protein sequence ID" value="KAJ1185788.1"/>
    <property type="molecule type" value="Genomic_DNA"/>
</dbReference>
<accession>A0AAV7UA96</accession>
<sequence>TNLHSNRIGTTHREIEIRAPRRAFYFHPAILPRTSHNTPIHITTLSTTQSTPHITHTTPWHRKDT</sequence>
<gene>
    <name evidence="2" type="ORF">NDU88_002575</name>
</gene>
<reference evidence="2" key="1">
    <citation type="journal article" date="2022" name="bioRxiv">
        <title>Sequencing and chromosome-scale assembly of the giantPleurodeles waltlgenome.</title>
        <authorList>
            <person name="Brown T."/>
            <person name="Elewa A."/>
            <person name="Iarovenko S."/>
            <person name="Subramanian E."/>
            <person name="Araus A.J."/>
            <person name="Petzold A."/>
            <person name="Susuki M."/>
            <person name="Suzuki K.-i.T."/>
            <person name="Hayashi T."/>
            <person name="Toyoda A."/>
            <person name="Oliveira C."/>
            <person name="Osipova E."/>
            <person name="Leigh N.D."/>
            <person name="Simon A."/>
            <person name="Yun M.H."/>
        </authorList>
    </citation>
    <scope>NUCLEOTIDE SEQUENCE</scope>
    <source>
        <strain evidence="2">20211129_DDA</strain>
        <tissue evidence="2">Liver</tissue>
    </source>
</reference>
<name>A0AAV7UA96_PLEWA</name>
<evidence type="ECO:0000313" key="2">
    <source>
        <dbReference type="EMBL" id="KAJ1185788.1"/>
    </source>
</evidence>
<evidence type="ECO:0000256" key="1">
    <source>
        <dbReference type="SAM" id="MobiDB-lite"/>
    </source>
</evidence>
<evidence type="ECO:0000313" key="3">
    <source>
        <dbReference type="Proteomes" id="UP001066276"/>
    </source>
</evidence>
<dbReference type="Proteomes" id="UP001066276">
    <property type="component" value="Chromosome 3_1"/>
</dbReference>
<comment type="caution">
    <text evidence="2">The sequence shown here is derived from an EMBL/GenBank/DDBJ whole genome shotgun (WGS) entry which is preliminary data.</text>
</comment>
<feature type="non-terminal residue" evidence="2">
    <location>
        <position position="65"/>
    </location>
</feature>
<feature type="region of interest" description="Disordered" evidence="1">
    <location>
        <begin position="46"/>
        <end position="65"/>
    </location>
</feature>
<protein>
    <submittedName>
        <fullName evidence="2">Uncharacterized protein</fullName>
    </submittedName>
</protein>
<feature type="non-terminal residue" evidence="2">
    <location>
        <position position="1"/>
    </location>
</feature>